<dbReference type="InterPro" id="IPR012976">
    <property type="entry name" value="NOSIC"/>
</dbReference>
<dbReference type="GO" id="GO:0032040">
    <property type="term" value="C:small-subunit processome"/>
    <property type="evidence" value="ECO:0007669"/>
    <property type="project" value="InterPro"/>
</dbReference>
<dbReference type="PROSITE" id="PS51358">
    <property type="entry name" value="NOP"/>
    <property type="match status" value="1"/>
</dbReference>
<dbReference type="PANTHER" id="PTHR10894:SF0">
    <property type="entry name" value="NUCLEOLAR PROTEIN 56"/>
    <property type="match status" value="1"/>
</dbReference>
<evidence type="ECO:0000313" key="3">
    <source>
        <dbReference type="EMBL" id="OQS54707.1"/>
    </source>
</evidence>
<evidence type="ECO:0000313" key="4">
    <source>
        <dbReference type="Proteomes" id="UP000192758"/>
    </source>
</evidence>
<dbReference type="Proteomes" id="UP000192758">
    <property type="component" value="Unassembled WGS sequence"/>
</dbReference>
<keyword evidence="4" id="KW-1185">Reference proteome</keyword>
<dbReference type="OrthoDB" id="6780543at2759"/>
<dbReference type="SUPFAM" id="SSF89124">
    <property type="entry name" value="Nop domain"/>
    <property type="match status" value="1"/>
</dbReference>
<dbReference type="AlphaFoldDB" id="A0A1W0E618"/>
<evidence type="ECO:0000259" key="2">
    <source>
        <dbReference type="PROSITE" id="PS51358"/>
    </source>
</evidence>
<dbReference type="EMBL" id="MNPJ01000017">
    <property type="protein sequence ID" value="OQS54707.1"/>
    <property type="molecule type" value="Genomic_DNA"/>
</dbReference>
<evidence type="ECO:0000256" key="1">
    <source>
        <dbReference type="ARBA" id="ARBA00009211"/>
    </source>
</evidence>
<reference evidence="3 4" key="1">
    <citation type="journal article" date="2017" name="Environ. Microbiol.">
        <title>Decay of the glycolytic pathway and adaptation to intranuclear parasitism within Enterocytozoonidae microsporidia.</title>
        <authorList>
            <person name="Wiredu Boakye D."/>
            <person name="Jaroenlak P."/>
            <person name="Prachumwat A."/>
            <person name="Williams T.A."/>
            <person name="Bateman K.S."/>
            <person name="Itsathitphaisarn O."/>
            <person name="Sritunyalucksana K."/>
            <person name="Paszkiewicz K.H."/>
            <person name="Moore K.A."/>
            <person name="Stentiford G.D."/>
            <person name="Williams B.A."/>
        </authorList>
    </citation>
    <scope>NUCLEOTIDE SEQUENCE [LARGE SCALE GENOMIC DNA]</scope>
    <source>
        <strain evidence="3 4">TH1</strain>
    </source>
</reference>
<dbReference type="GO" id="GO:0030515">
    <property type="term" value="F:snoRNA binding"/>
    <property type="evidence" value="ECO:0007669"/>
    <property type="project" value="InterPro"/>
</dbReference>
<comment type="similarity">
    <text evidence="1">Belongs to the NOP5/NOP56 family.</text>
</comment>
<dbReference type="InterPro" id="IPR045056">
    <property type="entry name" value="Nop56/Nop58"/>
</dbReference>
<dbReference type="InterPro" id="IPR042239">
    <property type="entry name" value="Nop_C"/>
</dbReference>
<protein>
    <submittedName>
        <fullName evidence="3">Nop56</fullName>
    </submittedName>
</protein>
<dbReference type="Gene3D" id="1.10.246.90">
    <property type="entry name" value="Nop domain"/>
    <property type="match status" value="1"/>
</dbReference>
<comment type="caution">
    <text evidence="3">The sequence shown here is derived from an EMBL/GenBank/DDBJ whole genome shotgun (WGS) entry which is preliminary data.</text>
</comment>
<dbReference type="GO" id="GO:0031428">
    <property type="term" value="C:box C/D methylation guide snoRNP complex"/>
    <property type="evidence" value="ECO:0007669"/>
    <property type="project" value="InterPro"/>
</dbReference>
<dbReference type="PANTHER" id="PTHR10894">
    <property type="entry name" value="NUCLEOLAR PROTEIN 5 NUCLEOLAR PROTEIN NOP5 NOP58"/>
    <property type="match status" value="1"/>
</dbReference>
<accession>A0A1W0E618</accession>
<dbReference type="Gene3D" id="1.10.287.4070">
    <property type="match status" value="1"/>
</dbReference>
<dbReference type="Pfam" id="PF01798">
    <property type="entry name" value="Nop"/>
    <property type="match status" value="1"/>
</dbReference>
<dbReference type="InterPro" id="IPR036070">
    <property type="entry name" value="Nop_dom_sf"/>
</dbReference>
<sequence>MSDSIFYLYEVVIGLVIKKDNKIIDKYKFKDTQEAIQYYFEDKQSETAKKFLKKYEKNTQRICDVINQQNIDAFRYKILSYEECCDIFELTLEEYGVNLRKFAFEIQNLKLKPNIIELFKVVDMLEKDINTRTMRVKEWYSLHFPELPFKSNIDYLNKIIYVKNRDDFVSEMNVKKKNENINSEDTLLLSLSEISMGRKFSSDEIENIVFDSTNILNDIKTKENLFAELSKLIETKMPNLFALMGNNTNDIMILCKLFIASNNLLPEMPAASIQVLGSKKAKSKHGIIFGSSYICRSKNGTGKIARMLANKISLCAKIDFECLENISPEHGIKFKKALDNKIEFLNARDSGKHAFKSKNNKTANKKTVEFVKKL</sequence>
<gene>
    <name evidence="3" type="primary">nop56</name>
    <name evidence="3" type="ORF">EHP00_987</name>
</gene>
<dbReference type="SMART" id="SM00931">
    <property type="entry name" value="NOSIC"/>
    <property type="match status" value="1"/>
</dbReference>
<organism evidence="3 4">
    <name type="scientific">Ecytonucleospora hepatopenaei</name>
    <dbReference type="NCBI Taxonomy" id="646526"/>
    <lineage>
        <taxon>Eukaryota</taxon>
        <taxon>Fungi</taxon>
        <taxon>Fungi incertae sedis</taxon>
        <taxon>Microsporidia</taxon>
        <taxon>Enterocytozoonidae</taxon>
        <taxon>Ecytonucleospora</taxon>
    </lineage>
</organism>
<dbReference type="InterPro" id="IPR002687">
    <property type="entry name" value="Nop_dom"/>
</dbReference>
<feature type="domain" description="Nop" evidence="2">
    <location>
        <begin position="236"/>
        <end position="347"/>
    </location>
</feature>
<dbReference type="STRING" id="646526.A0A1W0E618"/>
<name>A0A1W0E618_9MICR</name>
<dbReference type="VEuPathDB" id="MicrosporidiaDB:EHP00_987"/>
<proteinExistence type="inferred from homology"/>